<dbReference type="EMBL" id="CACVKT020003253">
    <property type="protein sequence ID" value="CAC5382695.1"/>
    <property type="molecule type" value="Genomic_DNA"/>
</dbReference>
<sequence length="168" mass="19315">MIDLYKPHIIHATKTHLDKQISSSEILDSEFDDIYRKDKTFQPGHEGGGVLNAVRKDLVSSREVTLDTDYNQTMKLYHNKKLDESLGRLTHNQNLPNTVLTGDSNVPDIQWKDAYSIRQQYNLEVNDPILNSTNEHNLEQQNSTPTRSRGFNTLRFSQSTKISQRTSL</sequence>
<keyword evidence="2" id="KW-1185">Reference proteome</keyword>
<name>A0A6J8BFG6_MYTCO</name>
<organism evidence="1 2">
    <name type="scientific">Mytilus coruscus</name>
    <name type="common">Sea mussel</name>
    <dbReference type="NCBI Taxonomy" id="42192"/>
    <lineage>
        <taxon>Eukaryota</taxon>
        <taxon>Metazoa</taxon>
        <taxon>Spiralia</taxon>
        <taxon>Lophotrochozoa</taxon>
        <taxon>Mollusca</taxon>
        <taxon>Bivalvia</taxon>
        <taxon>Autobranchia</taxon>
        <taxon>Pteriomorphia</taxon>
        <taxon>Mytilida</taxon>
        <taxon>Mytiloidea</taxon>
        <taxon>Mytilidae</taxon>
        <taxon>Mytilinae</taxon>
        <taxon>Mytilus</taxon>
    </lineage>
</organism>
<evidence type="ECO:0000313" key="2">
    <source>
        <dbReference type="Proteomes" id="UP000507470"/>
    </source>
</evidence>
<dbReference type="AlphaFoldDB" id="A0A6J8BFG6"/>
<dbReference type="Proteomes" id="UP000507470">
    <property type="component" value="Unassembled WGS sequence"/>
</dbReference>
<evidence type="ECO:0000313" key="1">
    <source>
        <dbReference type="EMBL" id="CAC5382695.1"/>
    </source>
</evidence>
<proteinExistence type="predicted"/>
<protein>
    <submittedName>
        <fullName evidence="1">Uncharacterized protein</fullName>
    </submittedName>
</protein>
<accession>A0A6J8BFG6</accession>
<gene>
    <name evidence="1" type="ORF">MCOR_18497</name>
</gene>
<dbReference type="OrthoDB" id="6143588at2759"/>
<reference evidence="1 2" key="1">
    <citation type="submission" date="2020-06" db="EMBL/GenBank/DDBJ databases">
        <authorList>
            <person name="Li R."/>
            <person name="Bekaert M."/>
        </authorList>
    </citation>
    <scope>NUCLEOTIDE SEQUENCE [LARGE SCALE GENOMIC DNA]</scope>
    <source>
        <strain evidence="2">wild</strain>
    </source>
</reference>